<dbReference type="PANTHER" id="PTHR43214:SF24">
    <property type="entry name" value="TRANSCRIPTIONAL REGULATORY PROTEIN NARL-RELATED"/>
    <property type="match status" value="1"/>
</dbReference>
<dbReference type="InterPro" id="IPR036388">
    <property type="entry name" value="WH-like_DNA-bd_sf"/>
</dbReference>
<evidence type="ECO:0000256" key="3">
    <source>
        <dbReference type="ARBA" id="ARBA00023125"/>
    </source>
</evidence>
<dbReference type="InterPro" id="IPR058245">
    <property type="entry name" value="NreC/VraR/RcsB-like_REC"/>
</dbReference>
<dbReference type="PROSITE" id="PS50110">
    <property type="entry name" value="RESPONSE_REGULATORY"/>
    <property type="match status" value="1"/>
</dbReference>
<feature type="domain" description="HTH luxR-type" evidence="7">
    <location>
        <begin position="215"/>
        <end position="280"/>
    </location>
</feature>
<dbReference type="GO" id="GO:0000160">
    <property type="term" value="P:phosphorelay signal transduction system"/>
    <property type="evidence" value="ECO:0007669"/>
    <property type="project" value="InterPro"/>
</dbReference>
<evidence type="ECO:0000256" key="6">
    <source>
        <dbReference type="SAM" id="MobiDB-lite"/>
    </source>
</evidence>
<keyword evidence="3" id="KW-0238">DNA-binding</keyword>
<sequence>MTDPIRVFLVDDQQLVRSGFSLVLSTEPGIEVVGQAPDARTALAGLRDAPADVVLMDIQMPGMSGIEATRIVAEEGLGRVIILTTFDRHDYLFGALQAGASGFLLKTASAEDLVAAIEAVAGGHALLSPEMTLPLIQRLLRSGADAPAAGSGAGASAAGPGRSAAGAGRSTADPGAGWDAAPGRGAGGDPGNEPGHAGAPGEPGRAPARELSAEDDAALAALSEREREVLALIARGRSNQEIAAELFLGQATVKTHVSHIFAKTASRDRVQAVLFAHRVGLVDLP</sequence>
<dbReference type="PROSITE" id="PS50043">
    <property type="entry name" value="HTH_LUXR_2"/>
    <property type="match status" value="1"/>
</dbReference>
<dbReference type="Pfam" id="PF00072">
    <property type="entry name" value="Response_reg"/>
    <property type="match status" value="1"/>
</dbReference>
<keyword evidence="4" id="KW-0804">Transcription</keyword>
<dbReference type="InterPro" id="IPR000792">
    <property type="entry name" value="Tscrpt_reg_LuxR_C"/>
</dbReference>
<dbReference type="AlphaFoldDB" id="A0A9X2KJB0"/>
<dbReference type="InterPro" id="IPR039420">
    <property type="entry name" value="WalR-like"/>
</dbReference>
<dbReference type="PROSITE" id="PS00622">
    <property type="entry name" value="HTH_LUXR_1"/>
    <property type="match status" value="1"/>
</dbReference>
<gene>
    <name evidence="9" type="ORF">NBM05_13660</name>
</gene>
<comment type="caution">
    <text evidence="9">The sequence shown here is derived from an EMBL/GenBank/DDBJ whole genome shotgun (WGS) entry which is preliminary data.</text>
</comment>
<dbReference type="EMBL" id="JANAFB010000047">
    <property type="protein sequence ID" value="MCP3427028.1"/>
    <property type="molecule type" value="Genomic_DNA"/>
</dbReference>
<dbReference type="SMART" id="SM00448">
    <property type="entry name" value="REC"/>
    <property type="match status" value="1"/>
</dbReference>
<evidence type="ECO:0000313" key="9">
    <source>
        <dbReference type="EMBL" id="MCP3427028.1"/>
    </source>
</evidence>
<organism evidence="9 10">
    <name type="scientific">Rothia santali</name>
    <dbReference type="NCBI Taxonomy" id="2949643"/>
    <lineage>
        <taxon>Bacteria</taxon>
        <taxon>Bacillati</taxon>
        <taxon>Actinomycetota</taxon>
        <taxon>Actinomycetes</taxon>
        <taxon>Micrococcales</taxon>
        <taxon>Micrococcaceae</taxon>
        <taxon>Rothia</taxon>
    </lineage>
</organism>
<accession>A0A9X2KJB0</accession>
<dbReference type="Gene3D" id="3.40.50.2300">
    <property type="match status" value="1"/>
</dbReference>
<evidence type="ECO:0000259" key="7">
    <source>
        <dbReference type="PROSITE" id="PS50043"/>
    </source>
</evidence>
<feature type="compositionally biased region" description="Low complexity" evidence="6">
    <location>
        <begin position="191"/>
        <end position="206"/>
    </location>
</feature>
<dbReference type="GO" id="GO:0003677">
    <property type="term" value="F:DNA binding"/>
    <property type="evidence" value="ECO:0007669"/>
    <property type="project" value="UniProtKB-KW"/>
</dbReference>
<dbReference type="CDD" id="cd06170">
    <property type="entry name" value="LuxR_C_like"/>
    <property type="match status" value="1"/>
</dbReference>
<feature type="modified residue" description="4-aspartylphosphate" evidence="5">
    <location>
        <position position="57"/>
    </location>
</feature>
<protein>
    <submittedName>
        <fullName evidence="9">Response regulator transcription factor</fullName>
    </submittedName>
</protein>
<evidence type="ECO:0000256" key="2">
    <source>
        <dbReference type="ARBA" id="ARBA00023015"/>
    </source>
</evidence>
<dbReference type="Pfam" id="PF00196">
    <property type="entry name" value="GerE"/>
    <property type="match status" value="1"/>
</dbReference>
<dbReference type="Proteomes" id="UP001139502">
    <property type="component" value="Unassembled WGS sequence"/>
</dbReference>
<dbReference type="CDD" id="cd17535">
    <property type="entry name" value="REC_NarL-like"/>
    <property type="match status" value="1"/>
</dbReference>
<keyword evidence="10" id="KW-1185">Reference proteome</keyword>
<dbReference type="GO" id="GO:0006355">
    <property type="term" value="P:regulation of DNA-templated transcription"/>
    <property type="evidence" value="ECO:0007669"/>
    <property type="project" value="InterPro"/>
</dbReference>
<evidence type="ECO:0000313" key="10">
    <source>
        <dbReference type="Proteomes" id="UP001139502"/>
    </source>
</evidence>
<dbReference type="SUPFAM" id="SSF46894">
    <property type="entry name" value="C-terminal effector domain of the bipartite response regulators"/>
    <property type="match status" value="1"/>
</dbReference>
<feature type="domain" description="Response regulatory" evidence="8">
    <location>
        <begin position="6"/>
        <end position="121"/>
    </location>
</feature>
<dbReference type="RefSeq" id="WP_254168595.1">
    <property type="nucleotide sequence ID" value="NZ_JANAFB010000047.1"/>
</dbReference>
<dbReference type="PRINTS" id="PR00038">
    <property type="entry name" value="HTHLUXR"/>
</dbReference>
<dbReference type="InterPro" id="IPR011006">
    <property type="entry name" value="CheY-like_superfamily"/>
</dbReference>
<evidence type="ECO:0000256" key="4">
    <source>
        <dbReference type="ARBA" id="ARBA00023163"/>
    </source>
</evidence>
<evidence type="ECO:0000256" key="5">
    <source>
        <dbReference type="PROSITE-ProRule" id="PRU00169"/>
    </source>
</evidence>
<dbReference type="InterPro" id="IPR016032">
    <property type="entry name" value="Sig_transdc_resp-reg_C-effctor"/>
</dbReference>
<dbReference type="SMART" id="SM00421">
    <property type="entry name" value="HTH_LUXR"/>
    <property type="match status" value="1"/>
</dbReference>
<keyword evidence="2" id="KW-0805">Transcription regulation</keyword>
<name>A0A9X2KJB0_9MICC</name>
<dbReference type="InterPro" id="IPR001789">
    <property type="entry name" value="Sig_transdc_resp-reg_receiver"/>
</dbReference>
<proteinExistence type="predicted"/>
<evidence type="ECO:0000256" key="1">
    <source>
        <dbReference type="ARBA" id="ARBA00022553"/>
    </source>
</evidence>
<dbReference type="PANTHER" id="PTHR43214">
    <property type="entry name" value="TWO-COMPONENT RESPONSE REGULATOR"/>
    <property type="match status" value="1"/>
</dbReference>
<feature type="compositionally biased region" description="Low complexity" evidence="6">
    <location>
        <begin position="147"/>
        <end position="183"/>
    </location>
</feature>
<reference evidence="9" key="1">
    <citation type="submission" date="2022-06" db="EMBL/GenBank/DDBJ databases">
        <title>Rothia sp. isolated from sandalwood seedling.</title>
        <authorList>
            <person name="Tuikhar N."/>
            <person name="Kirdat K."/>
            <person name="Thorat V."/>
            <person name="Swetha P."/>
            <person name="Padma S."/>
            <person name="Sundararaj R."/>
            <person name="Yadav A."/>
        </authorList>
    </citation>
    <scope>NUCLEOTIDE SEQUENCE</scope>
    <source>
        <strain evidence="9">AR01</strain>
    </source>
</reference>
<keyword evidence="1 5" id="KW-0597">Phosphoprotein</keyword>
<dbReference type="SUPFAM" id="SSF52172">
    <property type="entry name" value="CheY-like"/>
    <property type="match status" value="1"/>
</dbReference>
<evidence type="ECO:0000259" key="8">
    <source>
        <dbReference type="PROSITE" id="PS50110"/>
    </source>
</evidence>
<dbReference type="Gene3D" id="1.10.10.10">
    <property type="entry name" value="Winged helix-like DNA-binding domain superfamily/Winged helix DNA-binding domain"/>
    <property type="match status" value="1"/>
</dbReference>
<feature type="region of interest" description="Disordered" evidence="6">
    <location>
        <begin position="147"/>
        <end position="212"/>
    </location>
</feature>